<accession>A0A173MMR8</accession>
<dbReference type="OrthoDB" id="1039448at2"/>
<protein>
    <submittedName>
        <fullName evidence="4">Outer membrane transport energization protein TonB</fullName>
    </submittedName>
</protein>
<evidence type="ECO:0000313" key="4">
    <source>
        <dbReference type="EMBL" id="SIS64471.1"/>
    </source>
</evidence>
<feature type="domain" description="TonB C-terminal" evidence="3">
    <location>
        <begin position="224"/>
        <end position="285"/>
    </location>
</feature>
<keyword evidence="5" id="KW-1185">Reference proteome</keyword>
<keyword evidence="2" id="KW-1133">Transmembrane helix</keyword>
<evidence type="ECO:0000256" key="1">
    <source>
        <dbReference type="SAM" id="MobiDB-lite"/>
    </source>
</evidence>
<dbReference type="KEGG" id="fln:FLA_4992"/>
<dbReference type="Proteomes" id="UP000186917">
    <property type="component" value="Unassembled WGS sequence"/>
</dbReference>
<sequence length="289" mass="31489">MQANNIPNADFLDILFDNKNKAYGAYNLRKTYDKRVYTALGITFAVGLIFSMTTLFAGGKKPDANALTGIVIDLTPVEQHKKEEPIEKPVEQPAAAPAAAPQLEQIRTLTSTPPIIIPDDQMRPEDNVHTVDELDKAQIASFTSDGEDPGGKAPALPEGKLGGTGGGGVDHLGQDMGEDLNTIRATVQIEAKYPGGAEAWRKFLEKNLNRDLPLENGAPTGKYTVTVSFVVDRFGNISEIKAESDPGFGAADEAVRVIKRSLKWEPAVQNGRNVVYRQRQRITFEVNED</sequence>
<dbReference type="Pfam" id="PF03544">
    <property type="entry name" value="TonB_C"/>
    <property type="match status" value="1"/>
</dbReference>
<gene>
    <name evidence="4" type="ORF">SAMN05421788_101393</name>
</gene>
<dbReference type="SUPFAM" id="SSF74653">
    <property type="entry name" value="TolA/TonB C-terminal domain"/>
    <property type="match status" value="1"/>
</dbReference>
<dbReference type="GO" id="GO:0055085">
    <property type="term" value="P:transmembrane transport"/>
    <property type="evidence" value="ECO:0007669"/>
    <property type="project" value="InterPro"/>
</dbReference>
<keyword evidence="2" id="KW-0472">Membrane</keyword>
<dbReference type="RefSeq" id="WP_076375140.1">
    <property type="nucleotide sequence ID" value="NZ_AP017422.1"/>
</dbReference>
<evidence type="ECO:0000256" key="2">
    <source>
        <dbReference type="SAM" id="Phobius"/>
    </source>
</evidence>
<evidence type="ECO:0000313" key="5">
    <source>
        <dbReference type="Proteomes" id="UP000186917"/>
    </source>
</evidence>
<feature type="transmembrane region" description="Helical" evidence="2">
    <location>
        <begin position="36"/>
        <end position="57"/>
    </location>
</feature>
<reference evidence="5" key="1">
    <citation type="submission" date="2017-01" db="EMBL/GenBank/DDBJ databases">
        <authorList>
            <person name="Varghese N."/>
            <person name="Submissions S."/>
        </authorList>
    </citation>
    <scope>NUCLEOTIDE SEQUENCE [LARGE SCALE GENOMIC DNA]</scope>
    <source>
        <strain evidence="5">DSM 21054</strain>
    </source>
</reference>
<name>A0A173MMR8_9BACT</name>
<feature type="compositionally biased region" description="Gly residues" evidence="1">
    <location>
        <begin position="160"/>
        <end position="170"/>
    </location>
</feature>
<dbReference type="STRING" id="477680.SAMN05421788_101393"/>
<keyword evidence="2" id="KW-0812">Transmembrane</keyword>
<feature type="region of interest" description="Disordered" evidence="1">
    <location>
        <begin position="142"/>
        <end position="175"/>
    </location>
</feature>
<dbReference type="Gene3D" id="3.30.1150.10">
    <property type="match status" value="1"/>
</dbReference>
<dbReference type="EMBL" id="FTOR01000001">
    <property type="protein sequence ID" value="SIS64471.1"/>
    <property type="molecule type" value="Genomic_DNA"/>
</dbReference>
<organism evidence="4 5">
    <name type="scientific">Filimonas lacunae</name>
    <dbReference type="NCBI Taxonomy" id="477680"/>
    <lineage>
        <taxon>Bacteria</taxon>
        <taxon>Pseudomonadati</taxon>
        <taxon>Bacteroidota</taxon>
        <taxon>Chitinophagia</taxon>
        <taxon>Chitinophagales</taxon>
        <taxon>Chitinophagaceae</taxon>
        <taxon>Filimonas</taxon>
    </lineage>
</organism>
<dbReference type="AlphaFoldDB" id="A0A173MMR8"/>
<dbReference type="InterPro" id="IPR037682">
    <property type="entry name" value="TonB_C"/>
</dbReference>
<proteinExistence type="predicted"/>
<evidence type="ECO:0000259" key="3">
    <source>
        <dbReference type="Pfam" id="PF03544"/>
    </source>
</evidence>